<dbReference type="PANTHER" id="PTHR12526">
    <property type="entry name" value="GLYCOSYLTRANSFERASE"/>
    <property type="match status" value="1"/>
</dbReference>
<accession>A0ABS7TCL0</accession>
<comment type="caution">
    <text evidence="3">The sequence shown here is derived from an EMBL/GenBank/DDBJ whole genome shotgun (WGS) entry which is preliminary data.</text>
</comment>
<dbReference type="Pfam" id="PF13579">
    <property type="entry name" value="Glyco_trans_4_4"/>
    <property type="match status" value="1"/>
</dbReference>
<organism evidence="3 4">
    <name type="scientific">Thermomonas beijingensis</name>
    <dbReference type="NCBI Taxonomy" id="2872701"/>
    <lineage>
        <taxon>Bacteria</taxon>
        <taxon>Pseudomonadati</taxon>
        <taxon>Pseudomonadota</taxon>
        <taxon>Gammaproteobacteria</taxon>
        <taxon>Lysobacterales</taxon>
        <taxon>Lysobacteraceae</taxon>
        <taxon>Thermomonas</taxon>
    </lineage>
</organism>
<dbReference type="Pfam" id="PF13692">
    <property type="entry name" value="Glyco_trans_1_4"/>
    <property type="match status" value="1"/>
</dbReference>
<dbReference type="InterPro" id="IPR028098">
    <property type="entry name" value="Glyco_trans_4-like_N"/>
</dbReference>
<keyword evidence="1" id="KW-0694">RNA-binding</keyword>
<dbReference type="RefSeq" id="WP_223627233.1">
    <property type="nucleotide sequence ID" value="NZ_JAIQDJ010000001.1"/>
</dbReference>
<dbReference type="Proteomes" id="UP001430290">
    <property type="component" value="Unassembled WGS sequence"/>
</dbReference>
<protein>
    <submittedName>
        <fullName evidence="3">Glycosyltransferase family 4 protein</fullName>
    </submittedName>
</protein>
<dbReference type="Gene3D" id="3.40.50.2000">
    <property type="entry name" value="Glycogen Phosphorylase B"/>
    <property type="match status" value="2"/>
</dbReference>
<dbReference type="EMBL" id="JAIQDJ010000001">
    <property type="protein sequence ID" value="MBZ4185598.1"/>
    <property type="molecule type" value="Genomic_DNA"/>
</dbReference>
<evidence type="ECO:0000313" key="3">
    <source>
        <dbReference type="EMBL" id="MBZ4185598.1"/>
    </source>
</evidence>
<dbReference type="CDD" id="cd03794">
    <property type="entry name" value="GT4_WbuB-like"/>
    <property type="match status" value="1"/>
</dbReference>
<evidence type="ECO:0000259" key="2">
    <source>
        <dbReference type="Pfam" id="PF13579"/>
    </source>
</evidence>
<dbReference type="PROSITE" id="PS50084">
    <property type="entry name" value="KH_TYPE_1"/>
    <property type="match status" value="1"/>
</dbReference>
<evidence type="ECO:0000256" key="1">
    <source>
        <dbReference type="PROSITE-ProRule" id="PRU00117"/>
    </source>
</evidence>
<dbReference type="SUPFAM" id="SSF53756">
    <property type="entry name" value="UDP-Glycosyltransferase/glycogen phosphorylase"/>
    <property type="match status" value="1"/>
</dbReference>
<gene>
    <name evidence="3" type="ORF">K7B09_04565</name>
</gene>
<feature type="domain" description="Glycosyltransferase subfamily 4-like N-terminal" evidence="2">
    <location>
        <begin position="21"/>
        <end position="198"/>
    </location>
</feature>
<name>A0ABS7TCL0_9GAMM</name>
<keyword evidence="4" id="KW-1185">Reference proteome</keyword>
<sequence length="404" mass="43649">MRILFLSQLFDPENAIKGLSFVKALAAAGHDVDVITAFPSYPGGKVYPGFRQRWRQVEKAAPRVRVTRVATYISQDRSGLKRLLGYASFAAMAFVQALFHKRPDVVYAYYPPVVGGVAAITLGACKRAPVVYDVQDLWPEAVVASGMVREGWLTLVIEGMAGFIYRRAAAVVTLSDGYRTALLKKGVASGKVFRIYNWCDEARISVDDDVRSDNQVFSVVYAGNLGAAQGLDAVVRAAGIVAERGHANVRFDFIGDGVEKPVLQELVSSMGLENVRFVDKVPPEQIGALLGQAGALVAHLRDDPVFSITVPQKTQAYLLAGRPLLMAIGGESADIIRRANAGVVAEPGSPAQIAEAAIHLSGLSVIERQEMGKRGRAFYKQHMSQENGVGQTLALLEQVARPRA</sequence>
<evidence type="ECO:0000313" key="4">
    <source>
        <dbReference type="Proteomes" id="UP001430290"/>
    </source>
</evidence>
<proteinExistence type="predicted"/>
<reference evidence="3" key="1">
    <citation type="submission" date="2021-09" db="EMBL/GenBank/DDBJ databases">
        <authorList>
            <person name="Wu T."/>
            <person name="Guo S.Z."/>
        </authorList>
    </citation>
    <scope>NUCLEOTIDE SEQUENCE</scope>
    <source>
        <strain evidence="3">RSS-23</strain>
    </source>
</reference>
<dbReference type="PANTHER" id="PTHR12526:SF622">
    <property type="entry name" value="GLYCOSYLTRANSFERASE (GROUP I)"/>
    <property type="match status" value="1"/>
</dbReference>